<keyword evidence="3" id="KW-1185">Reference proteome</keyword>
<sequence>MRERRALPDGSWVVVRSVEPADRAQLRDGFAALSSESRRRRFLTGVTRLDEDTLDYLTEVDHVGHEAIGVLTDEGEGLGIGRYVRCAAEPDAAEVAITVRDDQQGRGIGTLLLTTLAEEAARHGIRRFVTYVLWENRPMVDLLVAVGGRGRPSEPGLARIDIGLPEPALQGRRDAR</sequence>
<dbReference type="PROSITE" id="PS51186">
    <property type="entry name" value="GNAT"/>
    <property type="match status" value="1"/>
</dbReference>
<dbReference type="Pfam" id="PF00583">
    <property type="entry name" value="Acetyltransf_1"/>
    <property type="match status" value="1"/>
</dbReference>
<evidence type="ECO:0000313" key="2">
    <source>
        <dbReference type="EMBL" id="QGG94569.1"/>
    </source>
</evidence>
<dbReference type="EMBL" id="CP045851">
    <property type="protein sequence ID" value="QGG94569.1"/>
    <property type="molecule type" value="Genomic_DNA"/>
</dbReference>
<dbReference type="KEGG" id="atq:GH723_05300"/>
<proteinExistence type="predicted"/>
<reference evidence="2 3" key="1">
    <citation type="submission" date="2019-11" db="EMBL/GenBank/DDBJ databases">
        <authorList>
            <person name="He Y."/>
        </authorList>
    </citation>
    <scope>NUCLEOTIDE SEQUENCE [LARGE SCALE GENOMIC DNA]</scope>
    <source>
        <strain evidence="2 3">SCSIO 58843</strain>
    </source>
</reference>
<name>A0A5Q2RCE9_9ACTN</name>
<dbReference type="Proteomes" id="UP000334019">
    <property type="component" value="Chromosome"/>
</dbReference>
<evidence type="ECO:0000259" key="1">
    <source>
        <dbReference type="PROSITE" id="PS51186"/>
    </source>
</evidence>
<dbReference type="GO" id="GO:0016747">
    <property type="term" value="F:acyltransferase activity, transferring groups other than amino-acyl groups"/>
    <property type="evidence" value="ECO:0007669"/>
    <property type="project" value="InterPro"/>
</dbReference>
<dbReference type="InterPro" id="IPR000182">
    <property type="entry name" value="GNAT_dom"/>
</dbReference>
<keyword evidence="2" id="KW-0808">Transferase</keyword>
<dbReference type="CDD" id="cd04301">
    <property type="entry name" value="NAT_SF"/>
    <property type="match status" value="1"/>
</dbReference>
<dbReference type="SUPFAM" id="SSF55729">
    <property type="entry name" value="Acyl-CoA N-acyltransferases (Nat)"/>
    <property type="match status" value="1"/>
</dbReference>
<protein>
    <submittedName>
        <fullName evidence="2">GNAT family N-acetyltransferase</fullName>
    </submittedName>
</protein>
<dbReference type="Gene3D" id="3.40.630.30">
    <property type="match status" value="1"/>
</dbReference>
<accession>A0A5Q2RCE9</accession>
<dbReference type="RefSeq" id="WP_153758675.1">
    <property type="nucleotide sequence ID" value="NZ_CP045851.1"/>
</dbReference>
<organism evidence="2 3">
    <name type="scientific">Actinomarinicola tropica</name>
    <dbReference type="NCBI Taxonomy" id="2789776"/>
    <lineage>
        <taxon>Bacteria</taxon>
        <taxon>Bacillati</taxon>
        <taxon>Actinomycetota</taxon>
        <taxon>Acidimicrobiia</taxon>
        <taxon>Acidimicrobiales</taxon>
        <taxon>Iamiaceae</taxon>
        <taxon>Actinomarinicola</taxon>
    </lineage>
</organism>
<feature type="domain" description="N-acetyltransferase" evidence="1">
    <location>
        <begin position="13"/>
        <end position="169"/>
    </location>
</feature>
<evidence type="ECO:0000313" key="3">
    <source>
        <dbReference type="Proteomes" id="UP000334019"/>
    </source>
</evidence>
<gene>
    <name evidence="2" type="ORF">GH723_05300</name>
</gene>
<dbReference type="InterPro" id="IPR016181">
    <property type="entry name" value="Acyl_CoA_acyltransferase"/>
</dbReference>
<dbReference type="AlphaFoldDB" id="A0A5Q2RCE9"/>